<dbReference type="InterPro" id="IPR017655">
    <property type="entry name" value="Dehydro-deoxyglucarate_dehyd"/>
</dbReference>
<dbReference type="Gene3D" id="3.20.20.70">
    <property type="entry name" value="Aldolase class I"/>
    <property type="match status" value="1"/>
</dbReference>
<evidence type="ECO:0000256" key="7">
    <source>
        <dbReference type="PIRSR" id="PIRSR001365-1"/>
    </source>
</evidence>
<dbReference type="NCBIfam" id="TIGR03249">
    <property type="entry name" value="KdgD"/>
    <property type="match status" value="1"/>
</dbReference>
<keyword evidence="4 5" id="KW-0456">Lyase</keyword>
<comment type="pathway">
    <text evidence="2 5">Carbohydrate acid metabolism; D-glucarate degradation; 2,5-dioxopentanoate from D-glucarate: step 2/2.</text>
</comment>
<evidence type="ECO:0000256" key="3">
    <source>
        <dbReference type="ARBA" id="ARBA00007592"/>
    </source>
</evidence>
<evidence type="ECO:0000313" key="9">
    <source>
        <dbReference type="Proteomes" id="UP000204391"/>
    </source>
</evidence>
<sequence length="305" mass="33566">MTITRKAPTGILGFPVAPFDQQENINMKALEQNIAFLIDGGVSSIFVACGAGEFQSLNKSEYRTMVEAAVSAVGGKVPVYTGVGGNISDAVELAQTSAQLGADGYLILPPYLIHGEQEGLFNYSKTIIESTNLNAIVYHRANALFTLDTVKQLVEFPQVVGFKDGHGDMDFNIELTQTIGDRLEWTNGMPLAEVTMPAYLPLGFKTYSSAISNYIPHVSRRFFHALLENDQKTVKELYRDVILPINTIRKQRKGYAVSLIKAGMDVVGLPVGNTVRPPIIPVEKEHYKQLEVIIENTLTKYPKQG</sequence>
<dbReference type="HAMAP" id="MF_00694">
    <property type="entry name" value="KDGDH"/>
    <property type="match status" value="1"/>
</dbReference>
<accession>A0A221MF19</accession>
<dbReference type="PANTHER" id="PTHR12128">
    <property type="entry name" value="DIHYDRODIPICOLINATE SYNTHASE"/>
    <property type="match status" value="1"/>
</dbReference>
<evidence type="ECO:0000256" key="4">
    <source>
        <dbReference type="ARBA" id="ARBA00023239"/>
    </source>
</evidence>
<dbReference type="OrthoDB" id="9778880at2"/>
<evidence type="ECO:0000256" key="1">
    <source>
        <dbReference type="ARBA" id="ARBA00001446"/>
    </source>
</evidence>
<dbReference type="AlphaFoldDB" id="A0A221MF19"/>
<protein>
    <recommendedName>
        <fullName evidence="5">Probable 5-dehydro-4-deoxyglucarate dehydratase</fullName>
        <ecNumber evidence="5">4.2.1.41</ecNumber>
    </recommendedName>
    <alternativeName>
        <fullName evidence="5">5-keto-4-deoxy-glucarate dehydratase</fullName>
        <shortName evidence="5">KDGDH</shortName>
    </alternativeName>
</protein>
<dbReference type="NCBIfam" id="NF002958">
    <property type="entry name" value="PRK03620.1"/>
    <property type="match status" value="1"/>
</dbReference>
<dbReference type="SMART" id="SM01130">
    <property type="entry name" value="DHDPS"/>
    <property type="match status" value="1"/>
</dbReference>
<dbReference type="Pfam" id="PF00701">
    <property type="entry name" value="DHDPS"/>
    <property type="match status" value="1"/>
</dbReference>
<dbReference type="GO" id="GO:0047448">
    <property type="term" value="F:5-dehydro-4-deoxyglucarate dehydratase activity"/>
    <property type="evidence" value="ECO:0007669"/>
    <property type="project" value="UniProtKB-UniRule"/>
</dbReference>
<dbReference type="UniPathway" id="UPA00564">
    <property type="reaction ID" value="UER00628"/>
</dbReference>
<dbReference type="InterPro" id="IPR002220">
    <property type="entry name" value="DapA-like"/>
</dbReference>
<organism evidence="8 9">
    <name type="scientific">Virgibacillus necropolis</name>
    <dbReference type="NCBI Taxonomy" id="163877"/>
    <lineage>
        <taxon>Bacteria</taxon>
        <taxon>Bacillati</taxon>
        <taxon>Bacillota</taxon>
        <taxon>Bacilli</taxon>
        <taxon>Bacillales</taxon>
        <taxon>Bacillaceae</taxon>
        <taxon>Virgibacillus</taxon>
    </lineage>
</organism>
<evidence type="ECO:0000256" key="2">
    <source>
        <dbReference type="ARBA" id="ARBA00004983"/>
    </source>
</evidence>
<dbReference type="InterPro" id="IPR013785">
    <property type="entry name" value="Aldolase_TIM"/>
</dbReference>
<dbReference type="EMBL" id="CP022437">
    <property type="protein sequence ID" value="ASN06266.1"/>
    <property type="molecule type" value="Genomic_DNA"/>
</dbReference>
<comment type="similarity">
    <text evidence="3 5 6">Belongs to the DapA family.</text>
</comment>
<dbReference type="SUPFAM" id="SSF51569">
    <property type="entry name" value="Aldolase"/>
    <property type="match status" value="1"/>
</dbReference>
<feature type="active site" description="Schiff-base intermediate with substrate" evidence="7">
    <location>
        <position position="163"/>
    </location>
</feature>
<proteinExistence type="inferred from homology"/>
<dbReference type="PIRSF" id="PIRSF001365">
    <property type="entry name" value="DHDPS"/>
    <property type="match status" value="1"/>
</dbReference>
<evidence type="ECO:0000256" key="6">
    <source>
        <dbReference type="PIRNR" id="PIRNR001365"/>
    </source>
</evidence>
<dbReference type="Proteomes" id="UP000204391">
    <property type="component" value="Chromosome"/>
</dbReference>
<dbReference type="KEGG" id="vne:CFK40_15180"/>
<dbReference type="PANTHER" id="PTHR12128:SF19">
    <property type="entry name" value="5-DEHYDRO-4-DEOXYGLUCARATE DEHYDRATASE 2-RELATED"/>
    <property type="match status" value="1"/>
</dbReference>
<evidence type="ECO:0000313" key="8">
    <source>
        <dbReference type="EMBL" id="ASN06266.1"/>
    </source>
</evidence>
<dbReference type="GO" id="GO:0008840">
    <property type="term" value="F:4-hydroxy-tetrahydrodipicolinate synthase activity"/>
    <property type="evidence" value="ECO:0007669"/>
    <property type="project" value="TreeGrafter"/>
</dbReference>
<dbReference type="RefSeq" id="WP_089533260.1">
    <property type="nucleotide sequence ID" value="NZ_CP022437.1"/>
</dbReference>
<comment type="catalytic activity">
    <reaction evidence="1 5">
        <text>5-dehydro-4-deoxy-D-glucarate + H(+) = 2,5-dioxopentanoate + CO2 + H2O</text>
        <dbReference type="Rhea" id="RHEA:24608"/>
        <dbReference type="ChEBI" id="CHEBI:15377"/>
        <dbReference type="ChEBI" id="CHEBI:15378"/>
        <dbReference type="ChEBI" id="CHEBI:16526"/>
        <dbReference type="ChEBI" id="CHEBI:42819"/>
        <dbReference type="ChEBI" id="CHEBI:58136"/>
        <dbReference type="EC" id="4.2.1.41"/>
    </reaction>
</comment>
<feature type="active site" description="Proton donor/acceptor" evidence="7">
    <location>
        <position position="138"/>
    </location>
</feature>
<gene>
    <name evidence="8" type="primary">kdgD</name>
    <name evidence="8" type="ORF">CFK40_15180</name>
</gene>
<keyword evidence="9" id="KW-1185">Reference proteome</keyword>
<reference evidence="8 9" key="1">
    <citation type="journal article" date="2003" name="Int. J. Syst. Evol. Microbiol.">
        <title>Virgibacillus carmonensis sp. nov., Virgibacillus necropolis sp. nov. and Virgibacillus picturae sp. nov., three novel species isolated from deteriorated mural paintings, transfer of the species of the genus salibacillus to Virgibacillus, as Virgibacillus marismortui comb. nov. and Virgibacillus salexigens comb. nov., and emended description of the genus Virgibacillus.</title>
        <authorList>
            <person name="Heyrman J."/>
            <person name="Logan N.A."/>
            <person name="Busse H.J."/>
            <person name="Balcaen A."/>
            <person name="Lebbe L."/>
            <person name="Rodriguez-Diaz M."/>
            <person name="Swings J."/>
            <person name="De Vos P."/>
        </authorList>
    </citation>
    <scope>NUCLEOTIDE SEQUENCE [LARGE SCALE GENOMIC DNA]</scope>
    <source>
        <strain evidence="8 9">LMG 19488</strain>
    </source>
</reference>
<name>A0A221MF19_9BACI</name>
<dbReference type="GO" id="GO:0042838">
    <property type="term" value="P:D-glucarate catabolic process"/>
    <property type="evidence" value="ECO:0007669"/>
    <property type="project" value="UniProtKB-UniRule"/>
</dbReference>
<evidence type="ECO:0000256" key="5">
    <source>
        <dbReference type="HAMAP-Rule" id="MF_00694"/>
    </source>
</evidence>
<dbReference type="EC" id="4.2.1.41" evidence="5"/>